<dbReference type="SUPFAM" id="SSF51556">
    <property type="entry name" value="Metallo-dependent hydrolases"/>
    <property type="match status" value="1"/>
</dbReference>
<protein>
    <recommendedName>
        <fullName evidence="3">Adenosine deaminase</fullName>
    </recommendedName>
</protein>
<reference evidence="1 2" key="1">
    <citation type="journal article" date="2019" name="Int. J. Syst. Evol. Microbiol.">
        <title>The Global Catalogue of Microorganisms (GCM) 10K type strain sequencing project: providing services to taxonomists for standard genome sequencing and annotation.</title>
        <authorList>
            <consortium name="The Broad Institute Genomics Platform"/>
            <consortium name="The Broad Institute Genome Sequencing Center for Infectious Disease"/>
            <person name="Wu L."/>
            <person name="Ma J."/>
        </authorList>
    </citation>
    <scope>NUCLEOTIDE SEQUENCE [LARGE SCALE GENOMIC DNA]</scope>
    <source>
        <strain evidence="1 2">JCM 14545</strain>
    </source>
</reference>
<sequence>MHRFLSAGLPVVVSSDDPGIFGTTLAAELDWVCEQTGGGRCSPGGSRGSGPQRTSLAVLRLRWKNALMWKALVRRAAGFGQLHWFWQAGGDRRAVAMGALRRSAP</sequence>
<name>A0ABN2S924_9PSEU</name>
<dbReference type="Proteomes" id="UP001501116">
    <property type="component" value="Unassembled WGS sequence"/>
</dbReference>
<dbReference type="EMBL" id="BAAANN010000037">
    <property type="protein sequence ID" value="GAA1982629.1"/>
    <property type="molecule type" value="Genomic_DNA"/>
</dbReference>
<gene>
    <name evidence="1" type="ORF">GCM10009754_69480</name>
</gene>
<dbReference type="RefSeq" id="WP_344428858.1">
    <property type="nucleotide sequence ID" value="NZ_BAAANN010000037.1"/>
</dbReference>
<evidence type="ECO:0000313" key="1">
    <source>
        <dbReference type="EMBL" id="GAA1982629.1"/>
    </source>
</evidence>
<comment type="caution">
    <text evidence="1">The sequence shown here is derived from an EMBL/GenBank/DDBJ whole genome shotgun (WGS) entry which is preliminary data.</text>
</comment>
<evidence type="ECO:0000313" key="2">
    <source>
        <dbReference type="Proteomes" id="UP001501116"/>
    </source>
</evidence>
<organism evidence="1 2">
    <name type="scientific">Amycolatopsis minnesotensis</name>
    <dbReference type="NCBI Taxonomy" id="337894"/>
    <lineage>
        <taxon>Bacteria</taxon>
        <taxon>Bacillati</taxon>
        <taxon>Actinomycetota</taxon>
        <taxon>Actinomycetes</taxon>
        <taxon>Pseudonocardiales</taxon>
        <taxon>Pseudonocardiaceae</taxon>
        <taxon>Amycolatopsis</taxon>
    </lineage>
</organism>
<evidence type="ECO:0008006" key="3">
    <source>
        <dbReference type="Google" id="ProtNLM"/>
    </source>
</evidence>
<dbReference type="InterPro" id="IPR032466">
    <property type="entry name" value="Metal_Hydrolase"/>
</dbReference>
<accession>A0ABN2S924</accession>
<proteinExistence type="predicted"/>
<dbReference type="Gene3D" id="3.20.20.140">
    <property type="entry name" value="Metal-dependent hydrolases"/>
    <property type="match status" value="1"/>
</dbReference>
<keyword evidence="2" id="KW-1185">Reference proteome</keyword>